<dbReference type="KEGG" id="nar:Saro_1764"/>
<keyword evidence="5 6" id="KW-0472">Membrane</keyword>
<keyword evidence="9" id="KW-1185">Reference proteome</keyword>
<sequence length="313" mass="34157">MRLNRLLAGPVGVAVTFFVLASTTVHFARFSGGVAMVWVAGAMLAGRLIVLPERQWMPWLLWSGVASVMVTGLYGLGWLAAVPFAVVNVAEAAAAALIWRRITEAFWPDETVEWLAAFYIGIGLSIPLASGGVATLVAWAFVGLPPVENFLHWIVGHALGLIACLPVFTFIYRRAERGRSILPSAEALPVSLLVLFCFALLTGLVFVLDMRALLVFPLLFFVVGTAVLDEETVVFFPILLILIGGTLTGLDMGPIAQMDVDYGDRIQFFQLYVGVAVLAALPISCERTRRLQELRVMRERLALFEGSGNRHPD</sequence>
<dbReference type="AlphaFoldDB" id="Q2G7G9"/>
<evidence type="ECO:0000256" key="1">
    <source>
        <dbReference type="ARBA" id="ARBA00004651"/>
    </source>
</evidence>
<dbReference type="GO" id="GO:0005886">
    <property type="term" value="C:plasma membrane"/>
    <property type="evidence" value="ECO:0007669"/>
    <property type="project" value="UniProtKB-SubCell"/>
</dbReference>
<feature type="transmembrane region" description="Helical" evidence="6">
    <location>
        <begin position="268"/>
        <end position="285"/>
    </location>
</feature>
<feature type="transmembrane region" description="Helical" evidence="6">
    <location>
        <begin position="114"/>
        <end position="144"/>
    </location>
</feature>
<dbReference type="EMBL" id="CP000248">
    <property type="protein sequence ID" value="ABD26204.1"/>
    <property type="molecule type" value="Genomic_DNA"/>
</dbReference>
<evidence type="ECO:0000256" key="6">
    <source>
        <dbReference type="SAM" id="Phobius"/>
    </source>
</evidence>
<evidence type="ECO:0000256" key="2">
    <source>
        <dbReference type="ARBA" id="ARBA00022475"/>
    </source>
</evidence>
<evidence type="ECO:0000313" key="9">
    <source>
        <dbReference type="Proteomes" id="UP000009134"/>
    </source>
</evidence>
<reference evidence="9" key="1">
    <citation type="submission" date="2006-01" db="EMBL/GenBank/DDBJ databases">
        <title>Complete sequence of Novosphingobium aromaticivorans DSM 12444.</title>
        <authorList>
            <consortium name="US DOE Joint Genome Institute"/>
            <person name="Copeland A."/>
            <person name="Lucas S."/>
            <person name="Lapidus A."/>
            <person name="Barry K."/>
            <person name="Detter J.C."/>
            <person name="Glavina T."/>
            <person name="Hammon N."/>
            <person name="Israni S."/>
            <person name="Pitluck S."/>
            <person name="Chain P."/>
            <person name="Malfatti S."/>
            <person name="Shin M."/>
            <person name="Vergez L."/>
            <person name="Schmutz J."/>
            <person name="Larimer F."/>
            <person name="Land M."/>
            <person name="Kyrpides N."/>
            <person name="Ivanova N."/>
            <person name="Fredrickson J."/>
            <person name="Balkwill D."/>
            <person name="Romine M.F."/>
            <person name="Richardson P."/>
        </authorList>
    </citation>
    <scope>NUCLEOTIDE SEQUENCE [LARGE SCALE GENOMIC DNA]</scope>
    <source>
        <strain evidence="9">ATCC 700278 / DSM 12444 / CCUG 56034 / CIP 105152 / NBRC 16084 / F199</strain>
    </source>
</reference>
<feature type="transmembrane region" description="Helical" evidence="6">
    <location>
        <begin position="82"/>
        <end position="102"/>
    </location>
</feature>
<gene>
    <name evidence="8" type="ordered locus">Saro_1764</name>
</gene>
<evidence type="ECO:0000256" key="5">
    <source>
        <dbReference type="ARBA" id="ARBA00023136"/>
    </source>
</evidence>
<evidence type="ECO:0000256" key="4">
    <source>
        <dbReference type="ARBA" id="ARBA00022989"/>
    </source>
</evidence>
<protein>
    <submittedName>
        <fullName evidence="8">Putative integral membrane sensor protein</fullName>
    </submittedName>
</protein>
<feature type="transmembrane region" description="Helical" evidence="6">
    <location>
        <begin position="150"/>
        <end position="172"/>
    </location>
</feature>
<dbReference type="STRING" id="279238.Saro_1764"/>
<comment type="subcellular location">
    <subcellularLocation>
        <location evidence="1">Cell membrane</location>
        <topology evidence="1">Multi-pass membrane protein</topology>
    </subcellularLocation>
</comment>
<feature type="transmembrane region" description="Helical" evidence="6">
    <location>
        <begin position="212"/>
        <end position="228"/>
    </location>
</feature>
<dbReference type="RefSeq" id="WP_011445414.1">
    <property type="nucleotide sequence ID" value="NC_007794.1"/>
</dbReference>
<feature type="transmembrane region" description="Helical" evidence="6">
    <location>
        <begin position="184"/>
        <end position="206"/>
    </location>
</feature>
<evidence type="ECO:0000259" key="7">
    <source>
        <dbReference type="Pfam" id="PF05231"/>
    </source>
</evidence>
<accession>Q2G7G9</accession>
<evidence type="ECO:0000256" key="3">
    <source>
        <dbReference type="ARBA" id="ARBA00022692"/>
    </source>
</evidence>
<organism evidence="8 9">
    <name type="scientific">Novosphingobium aromaticivorans (strain ATCC 700278 / DSM 12444 / CCUG 56034 / CIP 105152 / NBRC 16084 / F199)</name>
    <dbReference type="NCBI Taxonomy" id="279238"/>
    <lineage>
        <taxon>Bacteria</taxon>
        <taxon>Pseudomonadati</taxon>
        <taxon>Pseudomonadota</taxon>
        <taxon>Alphaproteobacteria</taxon>
        <taxon>Sphingomonadales</taxon>
        <taxon>Sphingomonadaceae</taxon>
        <taxon>Novosphingobium</taxon>
    </lineage>
</organism>
<name>Q2G7G9_NOVAD</name>
<feature type="domain" description="MASE1" evidence="7">
    <location>
        <begin position="14"/>
        <end position="281"/>
    </location>
</feature>
<feature type="transmembrane region" description="Helical" evidence="6">
    <location>
        <begin position="235"/>
        <end position="256"/>
    </location>
</feature>
<dbReference type="Pfam" id="PF05231">
    <property type="entry name" value="MASE1"/>
    <property type="match status" value="1"/>
</dbReference>
<keyword evidence="3 6" id="KW-0812">Transmembrane</keyword>
<keyword evidence="4 6" id="KW-1133">Transmembrane helix</keyword>
<proteinExistence type="predicted"/>
<dbReference type="HOGENOM" id="CLU_888054_0_0_5"/>
<evidence type="ECO:0000313" key="8">
    <source>
        <dbReference type="EMBL" id="ABD26204.1"/>
    </source>
</evidence>
<keyword evidence="2" id="KW-1003">Cell membrane</keyword>
<dbReference type="eggNOG" id="COG3447">
    <property type="taxonomic scope" value="Bacteria"/>
</dbReference>
<feature type="transmembrane region" description="Helical" evidence="6">
    <location>
        <begin position="31"/>
        <end position="50"/>
    </location>
</feature>
<dbReference type="InterPro" id="IPR007895">
    <property type="entry name" value="MASE1"/>
</dbReference>
<dbReference type="Proteomes" id="UP000009134">
    <property type="component" value="Chromosome"/>
</dbReference>
<feature type="transmembrane region" description="Helical" evidence="6">
    <location>
        <begin position="57"/>
        <end position="76"/>
    </location>
</feature>